<dbReference type="PRINTS" id="PR00744">
    <property type="entry name" value="GLHYDRLASE37"/>
</dbReference>
<comment type="similarity">
    <text evidence="1 4">Belongs to the glycosyl hydrolase 37 family.</text>
</comment>
<dbReference type="STRING" id="27342.A0A0H2RVV6"/>
<keyword evidence="2 4" id="KW-0378">Hydrolase</keyword>
<keyword evidence="6" id="KW-0732">Signal</keyword>
<name>A0A0H2RVV6_9AGAM</name>
<dbReference type="AlphaFoldDB" id="A0A0H2RVV6"/>
<dbReference type="EMBL" id="KQ085922">
    <property type="protein sequence ID" value="KLO15949.1"/>
    <property type="molecule type" value="Genomic_DNA"/>
</dbReference>
<dbReference type="OrthoDB" id="3542292at2759"/>
<evidence type="ECO:0000256" key="6">
    <source>
        <dbReference type="SAM" id="SignalP"/>
    </source>
</evidence>
<gene>
    <name evidence="7" type="ORF">SCHPADRAFT_938266</name>
</gene>
<dbReference type="PANTHER" id="PTHR23403">
    <property type="entry name" value="TREHALASE"/>
    <property type="match status" value="1"/>
</dbReference>
<evidence type="ECO:0000256" key="5">
    <source>
        <dbReference type="SAM" id="MobiDB-lite"/>
    </source>
</evidence>
<evidence type="ECO:0000256" key="2">
    <source>
        <dbReference type="ARBA" id="ARBA00022801"/>
    </source>
</evidence>
<dbReference type="GO" id="GO:0005993">
    <property type="term" value="P:trehalose catabolic process"/>
    <property type="evidence" value="ECO:0007669"/>
    <property type="project" value="TreeGrafter"/>
</dbReference>
<feature type="region of interest" description="Disordered" evidence="5">
    <location>
        <begin position="726"/>
        <end position="745"/>
    </location>
</feature>
<protein>
    <recommendedName>
        <fullName evidence="4">Trehalase</fullName>
        <ecNumber evidence="4">3.2.1.28</ecNumber>
    </recommendedName>
    <alternativeName>
        <fullName evidence="4">Alpha-trehalose glucohydrolase</fullName>
    </alternativeName>
</protein>
<dbReference type="PROSITE" id="PS00928">
    <property type="entry name" value="TREHALASE_2"/>
    <property type="match status" value="1"/>
</dbReference>
<proteinExistence type="inferred from homology"/>
<feature type="chain" id="PRO_5013288921" description="Trehalase" evidence="6">
    <location>
        <begin position="16"/>
        <end position="768"/>
    </location>
</feature>
<accession>A0A0H2RVV6</accession>
<keyword evidence="8" id="KW-1185">Reference proteome</keyword>
<dbReference type="GO" id="GO:0004555">
    <property type="term" value="F:alpha,alpha-trehalase activity"/>
    <property type="evidence" value="ECO:0007669"/>
    <property type="project" value="UniProtKB-EC"/>
</dbReference>
<dbReference type="PROSITE" id="PS00927">
    <property type="entry name" value="TREHALASE_1"/>
    <property type="match status" value="1"/>
</dbReference>
<dbReference type="InterPro" id="IPR008928">
    <property type="entry name" value="6-hairpin_glycosidase_sf"/>
</dbReference>
<feature type="signal peptide" evidence="6">
    <location>
        <begin position="1"/>
        <end position="15"/>
    </location>
</feature>
<dbReference type="PANTHER" id="PTHR23403:SF1">
    <property type="entry name" value="TREHALASE"/>
    <property type="match status" value="1"/>
</dbReference>
<dbReference type="InterPro" id="IPR018232">
    <property type="entry name" value="Glyco_hydro_37_CS"/>
</dbReference>
<evidence type="ECO:0000313" key="8">
    <source>
        <dbReference type="Proteomes" id="UP000053477"/>
    </source>
</evidence>
<dbReference type="InParanoid" id="A0A0H2RVV6"/>
<reference evidence="7 8" key="1">
    <citation type="submission" date="2015-04" db="EMBL/GenBank/DDBJ databases">
        <title>Complete genome sequence of Schizopora paradoxa KUC8140, a cosmopolitan wood degrader in East Asia.</title>
        <authorList>
            <consortium name="DOE Joint Genome Institute"/>
            <person name="Min B."/>
            <person name="Park H."/>
            <person name="Jang Y."/>
            <person name="Kim J.-J."/>
            <person name="Kim K.H."/>
            <person name="Pangilinan J."/>
            <person name="Lipzen A."/>
            <person name="Riley R."/>
            <person name="Grigoriev I.V."/>
            <person name="Spatafora J.W."/>
            <person name="Choi I.-G."/>
        </authorList>
    </citation>
    <scope>NUCLEOTIDE SEQUENCE [LARGE SCALE GENOMIC DNA]</scope>
    <source>
        <strain evidence="7 8">KUC8140</strain>
    </source>
</reference>
<dbReference type="EC" id="3.2.1.28" evidence="4"/>
<evidence type="ECO:0000256" key="1">
    <source>
        <dbReference type="ARBA" id="ARBA00005615"/>
    </source>
</evidence>
<dbReference type="Proteomes" id="UP000053477">
    <property type="component" value="Unassembled WGS sequence"/>
</dbReference>
<comment type="catalytic activity">
    <reaction evidence="4">
        <text>alpha,alpha-trehalose + H2O = alpha-D-glucose + beta-D-glucose</text>
        <dbReference type="Rhea" id="RHEA:32675"/>
        <dbReference type="ChEBI" id="CHEBI:15377"/>
        <dbReference type="ChEBI" id="CHEBI:15903"/>
        <dbReference type="ChEBI" id="CHEBI:16551"/>
        <dbReference type="ChEBI" id="CHEBI:17925"/>
        <dbReference type="EC" id="3.2.1.28"/>
    </reaction>
</comment>
<sequence length="768" mass="82251">MKWLVLLQVAGGVLSMPQAGSSTATSPGISTGVPSITLSTSVPAPTIPLTNDVPSQAPLPPVQAWCPSKIFCAGSLLQTVNVASLYADPKTFVDKPTNASSQTVLANFNALVASAGNSTSNITEQTMVNFVDSNFRGEGLELEALALPNFTPNPPFLQNITDPLSKAFAQTVHGFWTQLIRGTNSSTLCGEGTNSGSCESTLIPLNHTFVVPGGRFREQYYWDSYWIIQGLVQSQLLDIANATLQNFMDELEQFGFIPNGGRLYYLNRSQPPLFIHMLFDYVQASNDSSILTRALPLAEREFDFWATNRTLNVTSPFTNKTYQVSRYAVNNTAPRPESYLTDYSTANGPDISLNETQKEALYAELASGAETGWDYTVRFASQPFAGGTNNTNPILRTLAIRETIPICLNSILYKAHVLLASLYSEPFSSSTNTTAKERAAFHTGAADQLKSAILDLFWDSNKLAFYDFNTTSMTRNSIFTTAHFYPMWNGIFPDELLSNETAAFGAFSSINMVMNKFNGTFPTTFIESGLQWDAPNAWPPHQFIALQALQNVPMNISTKPVPATPSGQTAFSLIPSGQLGLSEMQLPGQPIKGGSNASATADTNALNGTVVNGGNATGNEPWSVTLQREMANRYFTSALCSWHATGGSIPNVLARLSDAELAITNSQNNTGNMFEKFSYSDVDSSGGGGEYTVQAGFGWTNGVVLWVASTYGNVLNSPQCPPLLVSTGSSSSSGGGGSSGGNSAGHRTAPAPFALALAAAMLVAFIGM</sequence>
<evidence type="ECO:0000256" key="4">
    <source>
        <dbReference type="RuleBase" id="RU361180"/>
    </source>
</evidence>
<feature type="compositionally biased region" description="Gly residues" evidence="5">
    <location>
        <begin position="733"/>
        <end position="743"/>
    </location>
</feature>
<dbReference type="InterPro" id="IPR001661">
    <property type="entry name" value="Glyco_hydro_37"/>
</dbReference>
<evidence type="ECO:0000313" key="7">
    <source>
        <dbReference type="EMBL" id="KLO15949.1"/>
    </source>
</evidence>
<organism evidence="7 8">
    <name type="scientific">Schizopora paradoxa</name>
    <dbReference type="NCBI Taxonomy" id="27342"/>
    <lineage>
        <taxon>Eukaryota</taxon>
        <taxon>Fungi</taxon>
        <taxon>Dikarya</taxon>
        <taxon>Basidiomycota</taxon>
        <taxon>Agaricomycotina</taxon>
        <taxon>Agaricomycetes</taxon>
        <taxon>Hymenochaetales</taxon>
        <taxon>Schizoporaceae</taxon>
        <taxon>Schizopora</taxon>
    </lineage>
</organism>
<dbReference type="InterPro" id="IPR012341">
    <property type="entry name" value="6hp_glycosidase-like_sf"/>
</dbReference>
<dbReference type="Pfam" id="PF01204">
    <property type="entry name" value="Trehalase"/>
    <property type="match status" value="2"/>
</dbReference>
<dbReference type="SUPFAM" id="SSF48208">
    <property type="entry name" value="Six-hairpin glycosidases"/>
    <property type="match status" value="2"/>
</dbReference>
<keyword evidence="3 4" id="KW-0326">Glycosidase</keyword>
<dbReference type="Gene3D" id="1.50.10.10">
    <property type="match status" value="1"/>
</dbReference>
<evidence type="ECO:0000256" key="3">
    <source>
        <dbReference type="ARBA" id="ARBA00023295"/>
    </source>
</evidence>